<organism evidence="1 2">
    <name type="scientific">Fusarium decemcellulare</name>
    <dbReference type="NCBI Taxonomy" id="57161"/>
    <lineage>
        <taxon>Eukaryota</taxon>
        <taxon>Fungi</taxon>
        <taxon>Dikarya</taxon>
        <taxon>Ascomycota</taxon>
        <taxon>Pezizomycotina</taxon>
        <taxon>Sordariomycetes</taxon>
        <taxon>Hypocreomycetidae</taxon>
        <taxon>Hypocreales</taxon>
        <taxon>Nectriaceae</taxon>
        <taxon>Fusarium</taxon>
        <taxon>Fusarium decemcellulare species complex</taxon>
    </lineage>
</organism>
<dbReference type="EMBL" id="JANRMS010001075">
    <property type="protein sequence ID" value="KAJ3531317.1"/>
    <property type="molecule type" value="Genomic_DNA"/>
</dbReference>
<protein>
    <submittedName>
        <fullName evidence="1">Uncharacterized protein</fullName>
    </submittedName>
</protein>
<reference evidence="1" key="1">
    <citation type="submission" date="2022-08" db="EMBL/GenBank/DDBJ databases">
        <title>Genome Sequence of Fusarium decemcellulare.</title>
        <authorList>
            <person name="Buettner E."/>
        </authorList>
    </citation>
    <scope>NUCLEOTIDE SEQUENCE</scope>
    <source>
        <strain evidence="1">Babe19</strain>
    </source>
</reference>
<evidence type="ECO:0000313" key="2">
    <source>
        <dbReference type="Proteomes" id="UP001148629"/>
    </source>
</evidence>
<comment type="caution">
    <text evidence="1">The sequence shown here is derived from an EMBL/GenBank/DDBJ whole genome shotgun (WGS) entry which is preliminary data.</text>
</comment>
<dbReference type="Proteomes" id="UP001148629">
    <property type="component" value="Unassembled WGS sequence"/>
</dbReference>
<keyword evidence="2" id="KW-1185">Reference proteome</keyword>
<evidence type="ECO:0000313" key="1">
    <source>
        <dbReference type="EMBL" id="KAJ3531317.1"/>
    </source>
</evidence>
<accession>A0ACC1S3P3</accession>
<proteinExistence type="predicted"/>
<sequence length="1118" mass="123969">MTSAIFRYIDPASYDPHATEPFKKPWNKVDGPGKSYRLIDCERTVQNLRGREPEFSIDISGFGVYEAEELLKGRYQIVNAWRPIHHPASDTPLAVIDWRSMSPEDLVKVDLLYPQNSDGLVHALPDPELASLTKGYEVKGEQYAIAPNLAHRFYYMKDMTPDEIMFIKCFDSESQLMTGGKTGIAHGSGHSAFVDSQTPTDAPARQSIELSSEKYNLLTWASQCMLPSMGSPVAFGDIVAAIQTVNKITRALREHGGARENYQRLSARVDGCVSLINTIQSLDANPTSSEYCDLVSEIKSHADKMLVKLSALQVKLLRADSKLGKLAPKGWHRATVSKLSYALNKSEYESAFRQVEEDGVEIDRLLRLMNTKINLEGNIMTKESLALLKKQQPTTTTTTATATAHPSSADIRHHNTSHTQASCSANSPPSLPSPCLTILSSHMGTENPDLSEQPIMVKKNSVQDALTPRTTLHSASQQATSTLFFTTNLDLDRPEDRQTLLLLVVLCIYHELVVLCSRIGISFFPLLHILMSPAANMPMLLADNFVIQDFLGRKHSLSVNSFEDWTVLESLLKSRFSSGVAGFEKVHAGQYSIFSVDDPNGTDLNASNWTKNIGPRKRFRMSAVISGVQLTNLRCTTCGVRLRTLHDGIFSCPNGECGVFLRSLTTIKHLSRLEWKRIAGAATLEDYLQVPHEADFSTEFNRRTRRFHRMLHSDGIDNKSSLAMPSEQLDWSRFGVEHDVQDNLQDNESPETLVSRQDEPRRPSEDVDISDSLDEGSPMRTLTCVSPEAAMRERKELQYFQSICIGQNRSLYDACSSGNIEHASTLIDSGVEVDSNPGPLGTALMPAVLSHSPVLVRLLLDAHADPILETGNSYDPLSLAACYGSLQIFDDVLQAAVQNRSRKAPLRFQRAIDRALFEATLAGAFNRLPTLLLAGANPLALVGSQNTSAFEVLLGRSESVASLEISIQAMFSDHRLQIARNFLVELWSRHLLSDHEARILYRALRQEPDEAEAEGWLLNCARNLNMGRTGILSKRVARRLNGSFFFKAGIRDLGFMTLFAKEGTMYYPASDERGSEAPKPVDGATYLAALGLEHHTRPLLLTSTSVQANPMVSIRECE</sequence>
<gene>
    <name evidence="1" type="ORF">NM208_g8934</name>
</gene>
<name>A0ACC1S3P3_9HYPO</name>